<dbReference type="Proteomes" id="UP000789901">
    <property type="component" value="Unassembled WGS sequence"/>
</dbReference>
<accession>A0ABN7WR17</accession>
<reference evidence="1 2" key="1">
    <citation type="submission" date="2021-06" db="EMBL/GenBank/DDBJ databases">
        <authorList>
            <person name="Kallberg Y."/>
            <person name="Tangrot J."/>
            <person name="Rosling A."/>
        </authorList>
    </citation>
    <scope>NUCLEOTIDE SEQUENCE [LARGE SCALE GENOMIC DNA]</scope>
    <source>
        <strain evidence="1 2">120-4 pot B 10/14</strain>
    </source>
</reference>
<sequence length="120" mass="13991">SESQRMRAQDLPCVFDNLVKKYEGIEAARQLTFYFPYSTELANLRSLTVYSLCERHYNQLIVFNNLYNLLQGSTEERNRTYPDDNQNDVTDSDIVSLAAFSEAMNHLYISFISTQRPFTI</sequence>
<keyword evidence="2" id="KW-1185">Reference proteome</keyword>
<comment type="caution">
    <text evidence="1">The sequence shown here is derived from an EMBL/GenBank/DDBJ whole genome shotgun (WGS) entry which is preliminary data.</text>
</comment>
<proteinExistence type="predicted"/>
<protein>
    <submittedName>
        <fullName evidence="1">18998_t:CDS:1</fullName>
    </submittedName>
</protein>
<evidence type="ECO:0000313" key="1">
    <source>
        <dbReference type="EMBL" id="CAG8838231.1"/>
    </source>
</evidence>
<evidence type="ECO:0000313" key="2">
    <source>
        <dbReference type="Proteomes" id="UP000789901"/>
    </source>
</evidence>
<feature type="non-terminal residue" evidence="1">
    <location>
        <position position="1"/>
    </location>
</feature>
<dbReference type="EMBL" id="CAJVQB010057607">
    <property type="protein sequence ID" value="CAG8838231.1"/>
    <property type="molecule type" value="Genomic_DNA"/>
</dbReference>
<name>A0ABN7WR17_GIGMA</name>
<organism evidence="1 2">
    <name type="scientific">Gigaspora margarita</name>
    <dbReference type="NCBI Taxonomy" id="4874"/>
    <lineage>
        <taxon>Eukaryota</taxon>
        <taxon>Fungi</taxon>
        <taxon>Fungi incertae sedis</taxon>
        <taxon>Mucoromycota</taxon>
        <taxon>Glomeromycotina</taxon>
        <taxon>Glomeromycetes</taxon>
        <taxon>Diversisporales</taxon>
        <taxon>Gigasporaceae</taxon>
        <taxon>Gigaspora</taxon>
    </lineage>
</organism>
<gene>
    <name evidence="1" type="ORF">GMARGA_LOCUS33871</name>
</gene>